<dbReference type="EMBL" id="JBHUEE010000009">
    <property type="protein sequence ID" value="MFD1719384.1"/>
    <property type="molecule type" value="Genomic_DNA"/>
</dbReference>
<feature type="domain" description="Smf/DprA SLOG" evidence="3">
    <location>
        <begin position="90"/>
        <end position="298"/>
    </location>
</feature>
<evidence type="ECO:0000313" key="6">
    <source>
        <dbReference type="Proteomes" id="UP001597277"/>
    </source>
</evidence>
<proteinExistence type="inferred from homology"/>
<dbReference type="Pfam" id="PF02481">
    <property type="entry name" value="DNA_processg_A"/>
    <property type="match status" value="1"/>
</dbReference>
<organism evidence="5 6">
    <name type="scientific">Georgenia deserti</name>
    <dbReference type="NCBI Taxonomy" id="2093781"/>
    <lineage>
        <taxon>Bacteria</taxon>
        <taxon>Bacillati</taxon>
        <taxon>Actinomycetota</taxon>
        <taxon>Actinomycetes</taxon>
        <taxon>Micrococcales</taxon>
        <taxon>Bogoriellaceae</taxon>
        <taxon>Georgenia</taxon>
    </lineage>
</organism>
<dbReference type="InterPro" id="IPR003488">
    <property type="entry name" value="DprA"/>
</dbReference>
<evidence type="ECO:0000259" key="4">
    <source>
        <dbReference type="Pfam" id="PF17782"/>
    </source>
</evidence>
<comment type="caution">
    <text evidence="5">The sequence shown here is derived from an EMBL/GenBank/DDBJ whole genome shotgun (WGS) entry which is preliminary data.</text>
</comment>
<sequence>MRKLPFDASDDRLAAAAWSRLVEAPDPAAGALLARLGAGPALEWLSAVASGTADAADRHWQQAVGRWAPRLETLDIRRELDVLDRLDGHLVVPGDDAWPAPLADLGEQAPPCLWVRGDVAALAAPSVAIVGARASTAYGNTVAAELGAGVAESRRSVVSGGAYGIDAAAHRGALAVGGVTTALLAGGVDRLYPAGNAGLLEEAAEAGALVSEVPPGSVPTRNRFLARNRLIAALAGATVVVEAAWRSGALSTAGHAAALSRPLGAVPGPVSSMASAGCHRLLREYGAVCVTDTDEVLDLAGAVGEHLAPQRPSAPGLLDDLDPLAARVLDALPARAAAAAPNLARAAGLALAEVRSALGTLELAGRVERSSAGWRRAPADRPSRQAE</sequence>
<dbReference type="Gene3D" id="1.10.10.10">
    <property type="entry name" value="Winged helix-like DNA-binding domain superfamily/Winged helix DNA-binding domain"/>
    <property type="match status" value="1"/>
</dbReference>
<keyword evidence="6" id="KW-1185">Reference proteome</keyword>
<evidence type="ECO:0000259" key="3">
    <source>
        <dbReference type="Pfam" id="PF02481"/>
    </source>
</evidence>
<dbReference type="InterPro" id="IPR057666">
    <property type="entry name" value="DrpA_SLOG"/>
</dbReference>
<evidence type="ECO:0000256" key="2">
    <source>
        <dbReference type="SAM" id="MobiDB-lite"/>
    </source>
</evidence>
<dbReference type="PANTHER" id="PTHR43022">
    <property type="entry name" value="PROTEIN SMF"/>
    <property type="match status" value="1"/>
</dbReference>
<dbReference type="Proteomes" id="UP001597277">
    <property type="component" value="Unassembled WGS sequence"/>
</dbReference>
<dbReference type="Pfam" id="PF17782">
    <property type="entry name" value="WHD_DprA"/>
    <property type="match status" value="1"/>
</dbReference>
<dbReference type="InterPro" id="IPR036388">
    <property type="entry name" value="WH-like_DNA-bd_sf"/>
</dbReference>
<dbReference type="InterPro" id="IPR041614">
    <property type="entry name" value="DprA_WH"/>
</dbReference>
<feature type="domain" description="DprA winged helix" evidence="4">
    <location>
        <begin position="313"/>
        <end position="371"/>
    </location>
</feature>
<comment type="similarity">
    <text evidence="1">Belongs to the DprA/Smf family.</text>
</comment>
<name>A0ABW4LB21_9MICO</name>
<dbReference type="Gene3D" id="3.40.50.450">
    <property type="match status" value="1"/>
</dbReference>
<evidence type="ECO:0000313" key="5">
    <source>
        <dbReference type="EMBL" id="MFD1719384.1"/>
    </source>
</evidence>
<dbReference type="NCBIfam" id="TIGR00732">
    <property type="entry name" value="dprA"/>
    <property type="match status" value="1"/>
</dbReference>
<dbReference type="SUPFAM" id="SSF102405">
    <property type="entry name" value="MCP/YpsA-like"/>
    <property type="match status" value="1"/>
</dbReference>
<dbReference type="PANTHER" id="PTHR43022:SF1">
    <property type="entry name" value="PROTEIN SMF"/>
    <property type="match status" value="1"/>
</dbReference>
<gene>
    <name evidence="5" type="primary">dprA</name>
    <name evidence="5" type="ORF">ACFSE6_16185</name>
</gene>
<protein>
    <submittedName>
        <fullName evidence="5">DNA-processing protein DprA</fullName>
    </submittedName>
</protein>
<reference evidence="6" key="1">
    <citation type="journal article" date="2019" name="Int. J. Syst. Evol. Microbiol.">
        <title>The Global Catalogue of Microorganisms (GCM) 10K type strain sequencing project: providing services to taxonomists for standard genome sequencing and annotation.</title>
        <authorList>
            <consortium name="The Broad Institute Genomics Platform"/>
            <consortium name="The Broad Institute Genome Sequencing Center for Infectious Disease"/>
            <person name="Wu L."/>
            <person name="Ma J."/>
        </authorList>
    </citation>
    <scope>NUCLEOTIDE SEQUENCE [LARGE SCALE GENOMIC DNA]</scope>
    <source>
        <strain evidence="6">JCM 17130</strain>
    </source>
</reference>
<dbReference type="RefSeq" id="WP_388009557.1">
    <property type="nucleotide sequence ID" value="NZ_JBHUEE010000009.1"/>
</dbReference>
<feature type="region of interest" description="Disordered" evidence="2">
    <location>
        <begin position="368"/>
        <end position="387"/>
    </location>
</feature>
<feature type="compositionally biased region" description="Basic and acidic residues" evidence="2">
    <location>
        <begin position="377"/>
        <end position="387"/>
    </location>
</feature>
<evidence type="ECO:0000256" key="1">
    <source>
        <dbReference type="ARBA" id="ARBA00006525"/>
    </source>
</evidence>
<accession>A0ABW4LB21</accession>